<evidence type="ECO:0000259" key="3">
    <source>
        <dbReference type="Pfam" id="PF16344"/>
    </source>
</evidence>
<dbReference type="PIRSF" id="PIRSF018266">
    <property type="entry name" value="FecR"/>
    <property type="match status" value="1"/>
</dbReference>
<dbReference type="Proteomes" id="UP000623842">
    <property type="component" value="Unassembled WGS sequence"/>
</dbReference>
<sequence>MPHPTLNDRIRLQASDWISRLNRGLTSEEKPLLIAWINQDPKHHEAIYKVATFFDNIAQLEELNGVFPLQKNRSFWSPRIILYTCAVLLALIATIYSTWLFSISAQEKPSRIFATQIGENRVFALPDGSDVMLNTNSQIEVSFTDKQRLIKLLYGEAQFKVAKNPNRPFTVVTGNKSFTALGTTFTVNKNNNKDMELFVIEGQVLITNSELSLPQLALKMALEKEKFDSADIITDGEQAIIENAIRTRTTRLSNEQMERELAWRQQMLIFNGETIEQVLREVSRYTDIQFEIIDHDIANIRISGVYQANDISGLLTSLQANFNVDAKVNNTKSIQLSKTHKTPKI</sequence>
<evidence type="ECO:0000259" key="2">
    <source>
        <dbReference type="Pfam" id="PF04773"/>
    </source>
</evidence>
<dbReference type="RefSeq" id="WP_189768127.1">
    <property type="nucleotide sequence ID" value="NZ_BNCK01000002.1"/>
</dbReference>
<feature type="transmembrane region" description="Helical" evidence="1">
    <location>
        <begin position="80"/>
        <end position="101"/>
    </location>
</feature>
<protein>
    <recommendedName>
        <fullName evidence="6">FecR family protein</fullName>
    </recommendedName>
</protein>
<gene>
    <name evidence="4" type="ORF">GCM10017161_11180</name>
</gene>
<comment type="caution">
    <text evidence="4">The sequence shown here is derived from an EMBL/GenBank/DDBJ whole genome shotgun (WGS) entry which is preliminary data.</text>
</comment>
<keyword evidence="5" id="KW-1185">Reference proteome</keyword>
<keyword evidence="1" id="KW-0472">Membrane</keyword>
<dbReference type="InterPro" id="IPR032508">
    <property type="entry name" value="FecR_C"/>
</dbReference>
<keyword evidence="1" id="KW-1133">Transmembrane helix</keyword>
<name>A0A919BFK9_9GAMM</name>
<dbReference type="Gene3D" id="3.55.50.30">
    <property type="match status" value="1"/>
</dbReference>
<dbReference type="AlphaFoldDB" id="A0A919BFK9"/>
<dbReference type="Gene3D" id="2.60.120.1440">
    <property type="match status" value="1"/>
</dbReference>
<evidence type="ECO:0000313" key="5">
    <source>
        <dbReference type="Proteomes" id="UP000623842"/>
    </source>
</evidence>
<dbReference type="Pfam" id="PF16344">
    <property type="entry name" value="FecR_C"/>
    <property type="match status" value="1"/>
</dbReference>
<reference evidence="4" key="2">
    <citation type="submission" date="2020-09" db="EMBL/GenBank/DDBJ databases">
        <authorList>
            <person name="Sun Q."/>
            <person name="Kim S."/>
        </authorList>
    </citation>
    <scope>NUCLEOTIDE SEQUENCE</scope>
    <source>
        <strain evidence="4">KCTC 42731</strain>
    </source>
</reference>
<dbReference type="InterPro" id="IPR006860">
    <property type="entry name" value="FecR"/>
</dbReference>
<evidence type="ECO:0000313" key="4">
    <source>
        <dbReference type="EMBL" id="GHF85388.1"/>
    </source>
</evidence>
<dbReference type="PANTHER" id="PTHR30273:SF2">
    <property type="entry name" value="PROTEIN FECR"/>
    <property type="match status" value="1"/>
</dbReference>
<accession>A0A919BFK9</accession>
<dbReference type="Pfam" id="PF04773">
    <property type="entry name" value="FecR"/>
    <property type="match status" value="1"/>
</dbReference>
<dbReference type="GO" id="GO:0016989">
    <property type="term" value="F:sigma factor antagonist activity"/>
    <property type="evidence" value="ECO:0007669"/>
    <property type="project" value="TreeGrafter"/>
</dbReference>
<dbReference type="InterPro" id="IPR012373">
    <property type="entry name" value="Ferrdict_sens_TM"/>
</dbReference>
<dbReference type="EMBL" id="BNCK01000002">
    <property type="protein sequence ID" value="GHF85388.1"/>
    <property type="molecule type" value="Genomic_DNA"/>
</dbReference>
<evidence type="ECO:0008006" key="6">
    <source>
        <dbReference type="Google" id="ProtNLM"/>
    </source>
</evidence>
<feature type="domain" description="Protein FecR C-terminal" evidence="3">
    <location>
        <begin position="268"/>
        <end position="332"/>
    </location>
</feature>
<evidence type="ECO:0000256" key="1">
    <source>
        <dbReference type="SAM" id="Phobius"/>
    </source>
</evidence>
<feature type="domain" description="FecR protein" evidence="2">
    <location>
        <begin position="114"/>
        <end position="204"/>
    </location>
</feature>
<proteinExistence type="predicted"/>
<organism evidence="4 5">
    <name type="scientific">Thalassotalea marina</name>
    <dbReference type="NCBI Taxonomy" id="1673741"/>
    <lineage>
        <taxon>Bacteria</taxon>
        <taxon>Pseudomonadati</taxon>
        <taxon>Pseudomonadota</taxon>
        <taxon>Gammaproteobacteria</taxon>
        <taxon>Alteromonadales</taxon>
        <taxon>Colwelliaceae</taxon>
        <taxon>Thalassotalea</taxon>
    </lineage>
</organism>
<keyword evidence="1" id="KW-0812">Transmembrane</keyword>
<reference evidence="4" key="1">
    <citation type="journal article" date="2014" name="Int. J. Syst. Evol. Microbiol.">
        <title>Complete genome sequence of Corynebacterium casei LMG S-19264T (=DSM 44701T), isolated from a smear-ripened cheese.</title>
        <authorList>
            <consortium name="US DOE Joint Genome Institute (JGI-PGF)"/>
            <person name="Walter F."/>
            <person name="Albersmeier A."/>
            <person name="Kalinowski J."/>
            <person name="Ruckert C."/>
        </authorList>
    </citation>
    <scope>NUCLEOTIDE SEQUENCE</scope>
    <source>
        <strain evidence="4">KCTC 42731</strain>
    </source>
</reference>
<dbReference type="PANTHER" id="PTHR30273">
    <property type="entry name" value="PERIPLASMIC SIGNAL SENSOR AND SIGMA FACTOR ACTIVATOR FECR-RELATED"/>
    <property type="match status" value="1"/>
</dbReference>